<reference evidence="2 3" key="1">
    <citation type="submission" date="2012-02" db="EMBL/GenBank/DDBJ databases">
        <title>The Genome Sequence of Bacteroides dorei CL03T12C01.</title>
        <authorList>
            <consortium name="The Broad Institute Genome Sequencing Platform"/>
            <person name="Earl A."/>
            <person name="Ward D."/>
            <person name="Feldgarden M."/>
            <person name="Gevers D."/>
            <person name="Zitomersky N.L."/>
            <person name="Coyne M.J."/>
            <person name="Comstock L.E."/>
            <person name="Young S.K."/>
            <person name="Zeng Q."/>
            <person name="Gargeya S."/>
            <person name="Fitzgerald M."/>
            <person name="Haas B."/>
            <person name="Abouelleil A."/>
            <person name="Alvarado L."/>
            <person name="Arachchi H.M."/>
            <person name="Berlin A."/>
            <person name="Chapman S.B."/>
            <person name="Gearin G."/>
            <person name="Goldberg J."/>
            <person name="Griggs A."/>
            <person name="Gujja S."/>
            <person name="Hansen M."/>
            <person name="Heiman D."/>
            <person name="Howarth C."/>
            <person name="Larimer J."/>
            <person name="Lui A."/>
            <person name="MacDonald P.J.P."/>
            <person name="McCowen C."/>
            <person name="Montmayeur A."/>
            <person name="Murphy C."/>
            <person name="Neiman D."/>
            <person name="Pearson M."/>
            <person name="Priest M."/>
            <person name="Roberts A."/>
            <person name="Saif S."/>
            <person name="Shea T."/>
            <person name="Sisk P."/>
            <person name="Stolte C."/>
            <person name="Sykes S."/>
            <person name="Wortman J."/>
            <person name="Nusbaum C."/>
            <person name="Birren B."/>
        </authorList>
    </citation>
    <scope>NUCLEOTIDE SEQUENCE [LARGE SCALE GENOMIC DNA]</scope>
    <source>
        <strain evidence="2 3">CL03T12C01</strain>
    </source>
</reference>
<dbReference type="AlphaFoldDB" id="I9RGM0"/>
<protein>
    <recommendedName>
        <fullName evidence="1">Transposase IS66 central domain-containing protein</fullName>
    </recommendedName>
</protein>
<sequence>MSADNTVCHNSDIRRLPVGAIIIKRFRKYAYEQIRHCRNSLKIKEIIIKLRITLDVLLSDGHPPHGELIEKAISYMNTFWVRLLAYLNDGSYSIYNSIAERFIRPLAGERKNSLFFGSDRMARVSAVYHTIISTCKMQCVSVYWIISKDFSAQLLKDVGITNICYL</sequence>
<dbReference type="Proteomes" id="UP000004019">
    <property type="component" value="Unassembled WGS sequence"/>
</dbReference>
<feature type="domain" description="Transposase IS66 central" evidence="1">
    <location>
        <begin position="60"/>
        <end position="123"/>
    </location>
</feature>
<name>I9RGM0_9BACT</name>
<accession>I9RGM0</accession>
<gene>
    <name evidence="2" type="ORF">HMPREF1065_00217</name>
</gene>
<dbReference type="Pfam" id="PF03050">
    <property type="entry name" value="DDE_Tnp_IS66"/>
    <property type="match status" value="1"/>
</dbReference>
<dbReference type="HOGENOM" id="CLU_1599403_0_0_10"/>
<dbReference type="PATRIC" id="fig|997877.3.peg.224"/>
<dbReference type="InterPro" id="IPR052344">
    <property type="entry name" value="Transposase-related"/>
</dbReference>
<proteinExistence type="predicted"/>
<dbReference type="PANTHER" id="PTHR33678">
    <property type="entry name" value="BLL1576 PROTEIN"/>
    <property type="match status" value="1"/>
</dbReference>
<evidence type="ECO:0000313" key="2">
    <source>
        <dbReference type="EMBL" id="EIY41851.1"/>
    </source>
</evidence>
<dbReference type="InterPro" id="IPR004291">
    <property type="entry name" value="Transposase_IS66_central"/>
</dbReference>
<evidence type="ECO:0000259" key="1">
    <source>
        <dbReference type="Pfam" id="PF03050"/>
    </source>
</evidence>
<organism evidence="2 3">
    <name type="scientific">Phocaeicola dorei CL03T12C01</name>
    <dbReference type="NCBI Taxonomy" id="997877"/>
    <lineage>
        <taxon>Bacteria</taxon>
        <taxon>Pseudomonadati</taxon>
        <taxon>Bacteroidota</taxon>
        <taxon>Bacteroidia</taxon>
        <taxon>Bacteroidales</taxon>
        <taxon>Bacteroidaceae</taxon>
        <taxon>Phocaeicola</taxon>
    </lineage>
</organism>
<evidence type="ECO:0000313" key="3">
    <source>
        <dbReference type="Proteomes" id="UP000004019"/>
    </source>
</evidence>
<comment type="caution">
    <text evidence="2">The sequence shown here is derived from an EMBL/GenBank/DDBJ whole genome shotgun (WGS) entry which is preliminary data.</text>
</comment>
<dbReference type="EMBL" id="AGXI01000001">
    <property type="protein sequence ID" value="EIY41851.1"/>
    <property type="molecule type" value="Genomic_DNA"/>
</dbReference>